<evidence type="ECO:0000313" key="7">
    <source>
        <dbReference type="EMBL" id="KAE8995003.1"/>
    </source>
</evidence>
<organism evidence="7 8">
    <name type="scientific">Phytophthora fragariae</name>
    <dbReference type="NCBI Taxonomy" id="53985"/>
    <lineage>
        <taxon>Eukaryota</taxon>
        <taxon>Sar</taxon>
        <taxon>Stramenopiles</taxon>
        <taxon>Oomycota</taxon>
        <taxon>Peronosporomycetes</taxon>
        <taxon>Peronosporales</taxon>
        <taxon>Peronosporaceae</taxon>
        <taxon>Phytophthora</taxon>
    </lineage>
</organism>
<dbReference type="EMBL" id="QXFW01001186">
    <property type="protein sequence ID" value="KAE8995003.1"/>
    <property type="molecule type" value="Genomic_DNA"/>
</dbReference>
<dbReference type="PROSITE" id="PS51450">
    <property type="entry name" value="LRR"/>
    <property type="match status" value="3"/>
</dbReference>
<dbReference type="SUPFAM" id="SSF52075">
    <property type="entry name" value="Outer arm dynein light chain 1"/>
    <property type="match status" value="1"/>
</dbReference>
<feature type="compositionally biased region" description="Polar residues" evidence="6">
    <location>
        <begin position="555"/>
        <end position="576"/>
    </location>
</feature>
<feature type="compositionally biased region" description="Polar residues" evidence="6">
    <location>
        <begin position="473"/>
        <end position="482"/>
    </location>
</feature>
<feature type="region of interest" description="Disordered" evidence="6">
    <location>
        <begin position="464"/>
        <end position="499"/>
    </location>
</feature>
<feature type="region of interest" description="Disordered" evidence="6">
    <location>
        <begin position="409"/>
        <end position="437"/>
    </location>
</feature>
<dbReference type="Pfam" id="PF14580">
    <property type="entry name" value="LRR_9"/>
    <property type="match status" value="1"/>
</dbReference>
<dbReference type="InterPro" id="IPR050576">
    <property type="entry name" value="Cilia_flagella_integrity"/>
</dbReference>
<evidence type="ECO:0000256" key="5">
    <source>
        <dbReference type="ARBA" id="ARBA00023273"/>
    </source>
</evidence>
<evidence type="ECO:0000256" key="1">
    <source>
        <dbReference type="ARBA" id="ARBA00004138"/>
    </source>
</evidence>
<evidence type="ECO:0008006" key="9">
    <source>
        <dbReference type="Google" id="ProtNLM"/>
    </source>
</evidence>
<keyword evidence="2" id="KW-0433">Leucine-rich repeat</keyword>
<name>A0A6A3JTJ3_9STRA</name>
<dbReference type="PANTHER" id="PTHR45973:SF9">
    <property type="entry name" value="LEUCINE-RICH REPEAT-CONTAINING PROTEIN 46"/>
    <property type="match status" value="1"/>
</dbReference>
<evidence type="ECO:0000256" key="3">
    <source>
        <dbReference type="ARBA" id="ARBA00022737"/>
    </source>
</evidence>
<evidence type="ECO:0000313" key="8">
    <source>
        <dbReference type="Proteomes" id="UP000460718"/>
    </source>
</evidence>
<feature type="compositionally biased region" description="Basic and acidic residues" evidence="6">
    <location>
        <begin position="410"/>
        <end position="433"/>
    </location>
</feature>
<dbReference type="PANTHER" id="PTHR45973">
    <property type="entry name" value="PROTEIN PHOSPHATASE 1 REGULATORY SUBUNIT SDS22-RELATED"/>
    <property type="match status" value="1"/>
</dbReference>
<keyword evidence="3" id="KW-0677">Repeat</keyword>
<dbReference type="InterPro" id="IPR001611">
    <property type="entry name" value="Leu-rich_rpt"/>
</dbReference>
<accession>A0A6A3JTJ3</accession>
<dbReference type="SMART" id="SM00365">
    <property type="entry name" value="LRR_SD22"/>
    <property type="match status" value="5"/>
</dbReference>
<dbReference type="GO" id="GO:0070840">
    <property type="term" value="F:dynein complex binding"/>
    <property type="evidence" value="ECO:0007669"/>
    <property type="project" value="TreeGrafter"/>
</dbReference>
<dbReference type="Gene3D" id="3.80.10.10">
    <property type="entry name" value="Ribonuclease Inhibitor"/>
    <property type="match status" value="2"/>
</dbReference>
<comment type="subcellular location">
    <subcellularLocation>
        <location evidence="1">Cell projection</location>
        <location evidence="1">Cilium</location>
    </subcellularLocation>
</comment>
<feature type="region of interest" description="Disordered" evidence="6">
    <location>
        <begin position="543"/>
        <end position="664"/>
    </location>
</feature>
<protein>
    <recommendedName>
        <fullName evidence="9">Dynein assembly factor 1, axonemal homolog</fullName>
    </recommendedName>
</protein>
<dbReference type="GO" id="GO:0035082">
    <property type="term" value="P:axoneme assembly"/>
    <property type="evidence" value="ECO:0007669"/>
    <property type="project" value="TreeGrafter"/>
</dbReference>
<evidence type="ECO:0000256" key="6">
    <source>
        <dbReference type="SAM" id="MobiDB-lite"/>
    </source>
</evidence>
<sequence length="664" mass="73730">MTCTTKQTKGKWLTIAQKWQVIEEHGRSQPSPSLADLARWSQAKFNLSQPPSRATIANILRSATTCSVKSKMEACMPKGRSLTLGCPELEEFELGGICIHSGAAGAWRSLLCIAESAMRIVTHTSYGDERMIGVLHTKLILKSRNGSRVPWMDKKLLKKLCRDNDLYVTPAINDKLYLHYKGFRSIKNLEEYTGLKVLWLEGNGLPRIKGLEHQKELRTLYLHENLIQKIEGLESQLLLDTLNLSQNQISSIENLGHLKHLTSLALKSNYLTSAKDIAHILELPSLSVLDIQSNRINDVDIVDILAKLPNLKVLYLQGNEVVKHIKQYRKTLVYRCRKLKYLDDRPVFDDERRRVEAWGKALEASNGDMKAAQEAERQEMDAIRREKKERDEKNFLYFELIMIEGRRKRREEEERKRKEAQNPESEEQTKEEINPFSGEKIVAVQDCAFLQQEREKRWESVVNAPDEHDFGGNTASNDNNQDGNHDASSSSSESTPTGAIPVDERRMEVLHQCATVGAASSSGKDSFVSNSFQISQAGSGGIGGMATSPVPVNTGDENASAHSDSQAMELNETVETSPAPSMMLAPPPAPVTISSAAPLDTTATSGERELQTPEMTQQEATPAAHATDNLLPPLPPPGITGAEQAAQILPPPPPPTHTDVNELD</sequence>
<keyword evidence="4" id="KW-0969">Cilium</keyword>
<dbReference type="AlphaFoldDB" id="A0A6A3JTJ3"/>
<keyword evidence="5" id="KW-0966">Cell projection</keyword>
<gene>
    <name evidence="7" type="ORF">PF011_g16517</name>
</gene>
<reference evidence="7 8" key="1">
    <citation type="submission" date="2018-09" db="EMBL/GenBank/DDBJ databases">
        <title>Genomic investigation of the strawberry pathogen Phytophthora fragariae indicates pathogenicity is determined by transcriptional variation in three key races.</title>
        <authorList>
            <person name="Adams T.M."/>
            <person name="Armitage A.D."/>
            <person name="Sobczyk M.K."/>
            <person name="Bates H.J."/>
            <person name="Dunwell J.M."/>
            <person name="Nellist C.F."/>
            <person name="Harrison R.J."/>
        </authorList>
    </citation>
    <scope>NUCLEOTIDE SEQUENCE [LARGE SCALE GENOMIC DNA]</scope>
    <source>
        <strain evidence="7 8">SCRP245</strain>
    </source>
</reference>
<dbReference type="Proteomes" id="UP000460718">
    <property type="component" value="Unassembled WGS sequence"/>
</dbReference>
<evidence type="ECO:0000256" key="2">
    <source>
        <dbReference type="ARBA" id="ARBA00022614"/>
    </source>
</evidence>
<dbReference type="GO" id="GO:0005930">
    <property type="term" value="C:axoneme"/>
    <property type="evidence" value="ECO:0007669"/>
    <property type="project" value="TreeGrafter"/>
</dbReference>
<dbReference type="InterPro" id="IPR032675">
    <property type="entry name" value="LRR_dom_sf"/>
</dbReference>
<proteinExistence type="predicted"/>
<comment type="caution">
    <text evidence="7">The sequence shown here is derived from an EMBL/GenBank/DDBJ whole genome shotgun (WGS) entry which is preliminary data.</text>
</comment>
<evidence type="ECO:0000256" key="4">
    <source>
        <dbReference type="ARBA" id="ARBA00023069"/>
    </source>
</evidence>